<keyword evidence="8" id="KW-0175">Coiled coil</keyword>
<dbReference type="Pfam" id="PF01346">
    <property type="entry name" value="FKBP_N"/>
    <property type="match status" value="1"/>
</dbReference>
<evidence type="ECO:0000256" key="8">
    <source>
        <dbReference type="SAM" id="Coils"/>
    </source>
</evidence>
<dbReference type="PROSITE" id="PS50059">
    <property type="entry name" value="FKBP_PPIASE"/>
    <property type="match status" value="1"/>
</dbReference>
<gene>
    <name evidence="11" type="ORF">C8D91_0509</name>
</gene>
<dbReference type="EC" id="5.2.1.8" evidence="7"/>
<dbReference type="Gene3D" id="3.10.50.40">
    <property type="match status" value="1"/>
</dbReference>
<dbReference type="SUPFAM" id="SSF54534">
    <property type="entry name" value="FKBP-like"/>
    <property type="match status" value="1"/>
</dbReference>
<accession>A0A4R6XUG2</accession>
<feature type="signal peptide" evidence="9">
    <location>
        <begin position="1"/>
        <end position="21"/>
    </location>
</feature>
<feature type="coiled-coil region" evidence="8">
    <location>
        <begin position="74"/>
        <end position="108"/>
    </location>
</feature>
<dbReference type="InterPro" id="IPR000774">
    <property type="entry name" value="PPIase_FKBP_N"/>
</dbReference>
<sequence length="235" mass="25566">MSKLAIAIGVAGTLLSSVTWAEMDSENGQINYKIGTDVGKYLKDSELSFDKESFITGLEDGLAGRDLRLSAEDLVKIRGIIQQKQQEVQKAKKEQLMAELEVQKVENAEKGAAFLKEKAAEKGVVTTESGLMYEVLTQGEGERPATPTTTVVVHYTGTLIDGTKFDSSVDRGQPATFALNQVIKGWTEGLQLMNAGSKYRFYIPPELAYGSDARPGSPIGPNSTLIFDVELIEIK</sequence>
<feature type="chain" id="PRO_5020342953" description="Peptidyl-prolyl cis-trans isomerase" evidence="9">
    <location>
        <begin position="22"/>
        <end position="235"/>
    </location>
</feature>
<evidence type="ECO:0000259" key="10">
    <source>
        <dbReference type="PROSITE" id="PS50059"/>
    </source>
</evidence>
<dbReference type="Pfam" id="PF00254">
    <property type="entry name" value="FKBP_C"/>
    <property type="match status" value="1"/>
</dbReference>
<evidence type="ECO:0000256" key="4">
    <source>
        <dbReference type="ARBA" id="ARBA00023110"/>
    </source>
</evidence>
<dbReference type="InterPro" id="IPR046357">
    <property type="entry name" value="PPIase_dom_sf"/>
</dbReference>
<evidence type="ECO:0000313" key="12">
    <source>
        <dbReference type="Proteomes" id="UP000295724"/>
    </source>
</evidence>
<evidence type="ECO:0000313" key="11">
    <source>
        <dbReference type="EMBL" id="TDR23645.1"/>
    </source>
</evidence>
<keyword evidence="12" id="KW-1185">Reference proteome</keyword>
<evidence type="ECO:0000256" key="3">
    <source>
        <dbReference type="ARBA" id="ARBA00022729"/>
    </source>
</evidence>
<dbReference type="FunFam" id="3.10.50.40:FF:000045">
    <property type="entry name" value="Peptidyl-prolyl cis-trans isomerase"/>
    <property type="match status" value="1"/>
</dbReference>
<dbReference type="AlphaFoldDB" id="A0A4R6XUG2"/>
<organism evidence="11 12">
    <name type="scientific">Marinicella litoralis</name>
    <dbReference type="NCBI Taxonomy" id="644220"/>
    <lineage>
        <taxon>Bacteria</taxon>
        <taxon>Pseudomonadati</taxon>
        <taxon>Pseudomonadota</taxon>
        <taxon>Gammaproteobacteria</taxon>
        <taxon>Lysobacterales</taxon>
        <taxon>Marinicellaceae</taxon>
        <taxon>Marinicella</taxon>
    </lineage>
</organism>
<dbReference type="RefSeq" id="WP_099017731.1">
    <property type="nucleotide sequence ID" value="NZ_SNZB01000001.1"/>
</dbReference>
<feature type="domain" description="PPIase FKBP-type" evidence="10">
    <location>
        <begin position="148"/>
        <end position="235"/>
    </location>
</feature>
<evidence type="ECO:0000256" key="5">
    <source>
        <dbReference type="ARBA" id="ARBA00023235"/>
    </source>
</evidence>
<comment type="similarity">
    <text evidence="2 7">Belongs to the FKBP-type PPIase family.</text>
</comment>
<dbReference type="Gene3D" id="1.10.287.460">
    <property type="entry name" value="Peptidyl-prolyl cis-trans isomerase, FKBP-type, N-terminal domain"/>
    <property type="match status" value="1"/>
</dbReference>
<dbReference type="GO" id="GO:0006457">
    <property type="term" value="P:protein folding"/>
    <property type="evidence" value="ECO:0007669"/>
    <property type="project" value="InterPro"/>
</dbReference>
<dbReference type="Proteomes" id="UP000295724">
    <property type="component" value="Unassembled WGS sequence"/>
</dbReference>
<dbReference type="PANTHER" id="PTHR43811:SF57">
    <property type="entry name" value="FKBP-TYPE PEPTIDYL-PROLYL CIS-TRANS ISOMERASE FKPA-RELATED"/>
    <property type="match status" value="1"/>
</dbReference>
<proteinExistence type="inferred from homology"/>
<evidence type="ECO:0000256" key="2">
    <source>
        <dbReference type="ARBA" id="ARBA00006577"/>
    </source>
</evidence>
<protein>
    <recommendedName>
        <fullName evidence="7">Peptidyl-prolyl cis-trans isomerase</fullName>
        <ecNumber evidence="7">5.2.1.8</ecNumber>
    </recommendedName>
</protein>
<keyword evidence="5 6" id="KW-0413">Isomerase</keyword>
<evidence type="ECO:0000256" key="1">
    <source>
        <dbReference type="ARBA" id="ARBA00000971"/>
    </source>
</evidence>
<reference evidence="11 12" key="1">
    <citation type="submission" date="2019-03" db="EMBL/GenBank/DDBJ databases">
        <title>Genomic Encyclopedia of Type Strains, Phase IV (KMG-IV): sequencing the most valuable type-strain genomes for metagenomic binning, comparative biology and taxonomic classification.</title>
        <authorList>
            <person name="Goeker M."/>
        </authorList>
    </citation>
    <scope>NUCLEOTIDE SEQUENCE [LARGE SCALE GENOMIC DNA]</scope>
    <source>
        <strain evidence="11 12">DSM 25488</strain>
    </source>
</reference>
<dbReference type="InterPro" id="IPR001179">
    <property type="entry name" value="PPIase_FKBP_dom"/>
</dbReference>
<dbReference type="GO" id="GO:0003755">
    <property type="term" value="F:peptidyl-prolyl cis-trans isomerase activity"/>
    <property type="evidence" value="ECO:0007669"/>
    <property type="project" value="UniProtKB-UniRule"/>
</dbReference>
<evidence type="ECO:0000256" key="6">
    <source>
        <dbReference type="PROSITE-ProRule" id="PRU00277"/>
    </source>
</evidence>
<dbReference type="InterPro" id="IPR036944">
    <property type="entry name" value="PPIase_FKBP_N_sf"/>
</dbReference>
<keyword evidence="3 9" id="KW-0732">Signal</keyword>
<comment type="caution">
    <text evidence="11">The sequence shown here is derived from an EMBL/GenBank/DDBJ whole genome shotgun (WGS) entry which is preliminary data.</text>
</comment>
<comment type="catalytic activity">
    <reaction evidence="1 6 7">
        <text>[protein]-peptidylproline (omega=180) = [protein]-peptidylproline (omega=0)</text>
        <dbReference type="Rhea" id="RHEA:16237"/>
        <dbReference type="Rhea" id="RHEA-COMP:10747"/>
        <dbReference type="Rhea" id="RHEA-COMP:10748"/>
        <dbReference type="ChEBI" id="CHEBI:83833"/>
        <dbReference type="ChEBI" id="CHEBI:83834"/>
        <dbReference type="EC" id="5.2.1.8"/>
    </reaction>
</comment>
<dbReference type="OrthoDB" id="9814548at2"/>
<name>A0A4R6XUG2_9GAMM</name>
<keyword evidence="4 6" id="KW-0697">Rotamase</keyword>
<dbReference type="PANTHER" id="PTHR43811">
    <property type="entry name" value="FKBP-TYPE PEPTIDYL-PROLYL CIS-TRANS ISOMERASE FKPA"/>
    <property type="match status" value="1"/>
</dbReference>
<dbReference type="EMBL" id="SNZB01000001">
    <property type="protein sequence ID" value="TDR23645.1"/>
    <property type="molecule type" value="Genomic_DNA"/>
</dbReference>
<evidence type="ECO:0000256" key="7">
    <source>
        <dbReference type="RuleBase" id="RU003915"/>
    </source>
</evidence>
<evidence type="ECO:0000256" key="9">
    <source>
        <dbReference type="SAM" id="SignalP"/>
    </source>
</evidence>